<keyword evidence="3" id="KW-1133">Transmembrane helix</keyword>
<keyword evidence="5" id="KW-1185">Reference proteome</keyword>
<dbReference type="SUPFAM" id="SSF103473">
    <property type="entry name" value="MFS general substrate transporter"/>
    <property type="match status" value="1"/>
</dbReference>
<comment type="caution">
    <text evidence="4">The sequence shown here is derived from an EMBL/GenBank/DDBJ whole genome shotgun (WGS) entry which is preliminary data.</text>
</comment>
<protein>
    <submittedName>
        <fullName evidence="4">Uncharacterized protein</fullName>
    </submittedName>
</protein>
<feature type="transmembrane region" description="Helical" evidence="3">
    <location>
        <begin position="269"/>
        <end position="293"/>
    </location>
</feature>
<feature type="region of interest" description="Disordered" evidence="2">
    <location>
        <begin position="462"/>
        <end position="489"/>
    </location>
</feature>
<feature type="transmembrane region" description="Helical" evidence="3">
    <location>
        <begin position="35"/>
        <end position="55"/>
    </location>
</feature>
<keyword evidence="3" id="KW-0812">Transmembrane</keyword>
<evidence type="ECO:0000256" key="2">
    <source>
        <dbReference type="SAM" id="MobiDB-lite"/>
    </source>
</evidence>
<dbReference type="AlphaFoldDB" id="A0A5J4YQM6"/>
<evidence type="ECO:0000313" key="5">
    <source>
        <dbReference type="Proteomes" id="UP000324585"/>
    </source>
</evidence>
<feature type="transmembrane region" description="Helical" evidence="3">
    <location>
        <begin position="417"/>
        <end position="441"/>
    </location>
</feature>
<dbReference type="Proteomes" id="UP000324585">
    <property type="component" value="Unassembled WGS sequence"/>
</dbReference>
<dbReference type="InterPro" id="IPR036259">
    <property type="entry name" value="MFS_trans_sf"/>
</dbReference>
<accession>A0A5J4YQM6</accession>
<organism evidence="4 5">
    <name type="scientific">Porphyridium purpureum</name>
    <name type="common">Red alga</name>
    <name type="synonym">Porphyridium cruentum</name>
    <dbReference type="NCBI Taxonomy" id="35688"/>
    <lineage>
        <taxon>Eukaryota</taxon>
        <taxon>Rhodophyta</taxon>
        <taxon>Bangiophyceae</taxon>
        <taxon>Porphyridiales</taxon>
        <taxon>Porphyridiaceae</taxon>
        <taxon>Porphyridium</taxon>
    </lineage>
</organism>
<keyword evidence="3" id="KW-0472">Membrane</keyword>
<keyword evidence="1" id="KW-0175">Coiled coil</keyword>
<gene>
    <name evidence="4" type="ORF">FVE85_9266</name>
</gene>
<evidence type="ECO:0000256" key="1">
    <source>
        <dbReference type="SAM" id="Coils"/>
    </source>
</evidence>
<sequence>MCVSRVSYRCAHGQETARAMRCERRGRRAIMTPGLHIRVPHLIVLLLAALAWLAAAQDDDEFEDDAFVVLRRAGAKSASGGAAAAAAGAGGADQRHGQWTEAQHVELQQKRARVKEMRAKLDDAMQRRADQSSRLEQLRAQNESLSIRDTNLEISLAERAHDADELLRSLTLTNSSLHELARKIAWTQSAIDVVHTDCSEILARYSTADFDDWLENKGKYVLAKTQYGFLKKSQAIARPMARELALTSKIQRRIFEQVEERLSIFENPLLAAALWTMIVLVPIIFVTSLVLFFVRHVGTLTAVQVAFLGNGILLSHAMFCSVLGALVDKKPLEHLRQSSPTLMLGSLILWVIVSAFVVMALLVHIAGTGTGSNALPASPGAAISLDFKWLLFSMSGYVVIAWHFYRNAWRPALSDDLVDFGVAAALAYAFYFSCVAIVLSYRLRSHVRSLLQGLQRMLGLRREHKSTKRERDRSRASRSKQRAKTTRNV</sequence>
<feature type="compositionally biased region" description="Basic residues" evidence="2">
    <location>
        <begin position="476"/>
        <end position="489"/>
    </location>
</feature>
<feature type="coiled-coil region" evidence="1">
    <location>
        <begin position="107"/>
        <end position="148"/>
    </location>
</feature>
<reference evidence="5" key="1">
    <citation type="journal article" date="2019" name="Nat. Commun.">
        <title>Expansion of phycobilisome linker gene families in mesophilic red algae.</title>
        <authorList>
            <person name="Lee J."/>
            <person name="Kim D."/>
            <person name="Bhattacharya D."/>
            <person name="Yoon H.S."/>
        </authorList>
    </citation>
    <scope>NUCLEOTIDE SEQUENCE [LARGE SCALE GENOMIC DNA]</scope>
    <source>
        <strain evidence="5">CCMP 1328</strain>
    </source>
</reference>
<proteinExistence type="predicted"/>
<evidence type="ECO:0000256" key="3">
    <source>
        <dbReference type="SAM" id="Phobius"/>
    </source>
</evidence>
<feature type="transmembrane region" description="Helical" evidence="3">
    <location>
        <begin position="387"/>
        <end position="405"/>
    </location>
</feature>
<name>A0A5J4YQM6_PORPP</name>
<dbReference type="EMBL" id="VRMN01000008">
    <property type="protein sequence ID" value="KAA8492994.1"/>
    <property type="molecule type" value="Genomic_DNA"/>
</dbReference>
<evidence type="ECO:0000313" key="4">
    <source>
        <dbReference type="EMBL" id="KAA8492994.1"/>
    </source>
</evidence>
<feature type="transmembrane region" description="Helical" evidence="3">
    <location>
        <begin position="305"/>
        <end position="327"/>
    </location>
</feature>
<feature type="transmembrane region" description="Helical" evidence="3">
    <location>
        <begin position="347"/>
        <end position="366"/>
    </location>
</feature>